<keyword evidence="6" id="KW-1185">Reference proteome</keyword>
<accession>A0A366I4W9</accession>
<dbReference type="OrthoDB" id="9808253at2"/>
<dbReference type="InterPro" id="IPR027383">
    <property type="entry name" value="Znf_put"/>
</dbReference>
<keyword evidence="2" id="KW-0472">Membrane</keyword>
<feature type="transmembrane region" description="Helical" evidence="2">
    <location>
        <begin position="362"/>
        <end position="387"/>
    </location>
</feature>
<protein>
    <submittedName>
        <fullName evidence="5">Putative zinc finger protein</fullName>
    </submittedName>
</protein>
<comment type="caution">
    <text evidence="5">The sequence shown here is derived from an EMBL/GenBank/DDBJ whole genome shotgun (WGS) entry which is preliminary data.</text>
</comment>
<feature type="coiled-coil region" evidence="1">
    <location>
        <begin position="270"/>
        <end position="317"/>
    </location>
</feature>
<feature type="domain" description="DUF4349" evidence="4">
    <location>
        <begin position="170"/>
        <end position="387"/>
    </location>
</feature>
<keyword evidence="2" id="KW-1133">Transmembrane helix</keyword>
<evidence type="ECO:0000313" key="5">
    <source>
        <dbReference type="EMBL" id="RBP63281.1"/>
    </source>
</evidence>
<evidence type="ECO:0000256" key="1">
    <source>
        <dbReference type="SAM" id="Coils"/>
    </source>
</evidence>
<feature type="domain" description="Putative zinc-finger" evidence="3">
    <location>
        <begin position="3"/>
        <end position="37"/>
    </location>
</feature>
<dbReference type="Pfam" id="PF14257">
    <property type="entry name" value="DUF4349"/>
    <property type="match status" value="1"/>
</dbReference>
<keyword evidence="2" id="KW-0812">Transmembrane</keyword>
<dbReference type="AlphaFoldDB" id="A0A366I4W9"/>
<proteinExistence type="predicted"/>
<dbReference type="Pfam" id="PF13490">
    <property type="entry name" value="zf-HC2"/>
    <property type="match status" value="1"/>
</dbReference>
<evidence type="ECO:0000259" key="3">
    <source>
        <dbReference type="Pfam" id="PF13490"/>
    </source>
</evidence>
<evidence type="ECO:0000313" key="6">
    <source>
        <dbReference type="Proteomes" id="UP000253490"/>
    </source>
</evidence>
<keyword evidence="1" id="KW-0175">Coiled coil</keyword>
<evidence type="ECO:0000259" key="4">
    <source>
        <dbReference type="Pfam" id="PF14257"/>
    </source>
</evidence>
<sequence>MDCKQFEEKIDDYIDELLSLEEIIEIERHLEQCEKCQNNYIEIKDIVGTIKSINLEKVPEDFSQNVIKQIETRKKGNKMKRFLPYVAVFIVGVLITSLLFKSPLSNFYMSEGTSFGEDSTMDSRVVLDSVSPQNGATDFENNQSAGIEMAKESSEKSSTVVKDEVFDIDKIIYQGTLSLDVEDANKAMEGIKDYVKANGGFIESSDNYNGNQTDSELYMSHSYLTIRVPAEKFNEVIDKLKQFGEETSTNISSTNVSTEYRDIQSEKESLEIQQDRLVDYLKKAEKIEDMLTIETELSRVRIELNRINTQLDNYDRMINYSTITVNLRETGTLTTTVKSPFGKLLENIGKGFIQSINLLLQLIHFVIVFIARMIPFAIILLPVAWFVRKKWKK</sequence>
<dbReference type="Proteomes" id="UP000253490">
    <property type="component" value="Unassembled WGS sequence"/>
</dbReference>
<feature type="transmembrane region" description="Helical" evidence="2">
    <location>
        <begin position="82"/>
        <end position="100"/>
    </location>
</feature>
<organism evidence="5 6">
    <name type="scientific">Alkalibaculum bacchi</name>
    <dbReference type="NCBI Taxonomy" id="645887"/>
    <lineage>
        <taxon>Bacteria</taxon>
        <taxon>Bacillati</taxon>
        <taxon>Bacillota</taxon>
        <taxon>Clostridia</taxon>
        <taxon>Eubacteriales</taxon>
        <taxon>Eubacteriaceae</taxon>
        <taxon>Alkalibaculum</taxon>
    </lineage>
</organism>
<evidence type="ECO:0000256" key="2">
    <source>
        <dbReference type="SAM" id="Phobius"/>
    </source>
</evidence>
<name>A0A366I4W9_9FIRM</name>
<gene>
    <name evidence="5" type="ORF">DES36_11024</name>
</gene>
<dbReference type="RefSeq" id="WP_113920801.1">
    <property type="nucleotide sequence ID" value="NZ_QNRX01000010.1"/>
</dbReference>
<dbReference type="EMBL" id="QNRX01000010">
    <property type="protein sequence ID" value="RBP63281.1"/>
    <property type="molecule type" value="Genomic_DNA"/>
</dbReference>
<reference evidence="5 6" key="1">
    <citation type="submission" date="2018-06" db="EMBL/GenBank/DDBJ databases">
        <title>Genomic Encyclopedia of Type Strains, Phase IV (KMG-IV): sequencing the most valuable type-strain genomes for metagenomic binning, comparative biology and taxonomic classification.</title>
        <authorList>
            <person name="Goeker M."/>
        </authorList>
    </citation>
    <scope>NUCLEOTIDE SEQUENCE [LARGE SCALE GENOMIC DNA]</scope>
    <source>
        <strain evidence="5 6">DSM 22112</strain>
    </source>
</reference>
<dbReference type="InterPro" id="IPR025645">
    <property type="entry name" value="DUF4349"/>
</dbReference>